<evidence type="ECO:0000313" key="9">
    <source>
        <dbReference type="Proteomes" id="UP000676649"/>
    </source>
</evidence>
<evidence type="ECO:0000256" key="2">
    <source>
        <dbReference type="ARBA" id="ARBA00022630"/>
    </source>
</evidence>
<keyword evidence="6" id="KW-1133">Transmembrane helix</keyword>
<dbReference type="InterPro" id="IPR045024">
    <property type="entry name" value="NDH-2"/>
</dbReference>
<accession>A0A975RAC1</accession>
<keyword evidence="9" id="KW-1185">Reference proteome</keyword>
<dbReference type="PANTHER" id="PTHR43706:SF9">
    <property type="entry name" value="TYPE II NADH:QUINONE OXIDOREDUCTASE"/>
    <property type="match status" value="1"/>
</dbReference>
<feature type="transmembrane region" description="Helical" evidence="6">
    <location>
        <begin position="377"/>
        <end position="399"/>
    </location>
</feature>
<evidence type="ECO:0000259" key="7">
    <source>
        <dbReference type="Pfam" id="PF07992"/>
    </source>
</evidence>
<evidence type="ECO:0000313" key="8">
    <source>
        <dbReference type="EMBL" id="QWF71119.1"/>
    </source>
</evidence>
<dbReference type="PRINTS" id="PR00368">
    <property type="entry name" value="FADPNR"/>
</dbReference>
<feature type="domain" description="FAD/NAD(P)-binding" evidence="7">
    <location>
        <begin position="6"/>
        <end position="338"/>
    </location>
</feature>
<keyword evidence="6" id="KW-0472">Membrane</keyword>
<gene>
    <name evidence="8" type="ORF">KEF85_01070</name>
</gene>
<evidence type="ECO:0000256" key="6">
    <source>
        <dbReference type="SAM" id="Phobius"/>
    </source>
</evidence>
<keyword evidence="3" id="KW-0274">FAD</keyword>
<reference evidence="8" key="1">
    <citation type="submission" date="2021-04" db="EMBL/GenBank/DDBJ databases">
        <title>Draft genome sequence data of methanotrophic Methylovulum sp. strain S1L and Methylomonas sp. strain S2AM isolated from boreal lake water columns.</title>
        <authorList>
            <person name="Rissanen A.J."/>
            <person name="Mangayil R."/>
            <person name="Svenning M.M."/>
            <person name="Khanongnuch R."/>
        </authorList>
    </citation>
    <scope>NUCLEOTIDE SEQUENCE</scope>
    <source>
        <strain evidence="8">S2AM</strain>
    </source>
</reference>
<dbReference type="Gene3D" id="3.50.50.100">
    <property type="match status" value="1"/>
</dbReference>
<keyword evidence="2" id="KW-0285">Flavoprotein</keyword>
<evidence type="ECO:0000256" key="4">
    <source>
        <dbReference type="ARBA" id="ARBA00023002"/>
    </source>
</evidence>
<dbReference type="GO" id="GO:0003954">
    <property type="term" value="F:NADH dehydrogenase activity"/>
    <property type="evidence" value="ECO:0007669"/>
    <property type="project" value="InterPro"/>
</dbReference>
<organism evidence="8 9">
    <name type="scientific">Methylomonas paludis</name>
    <dbReference type="NCBI Taxonomy" id="1173101"/>
    <lineage>
        <taxon>Bacteria</taxon>
        <taxon>Pseudomonadati</taxon>
        <taxon>Pseudomonadota</taxon>
        <taxon>Gammaproteobacteria</taxon>
        <taxon>Methylococcales</taxon>
        <taxon>Methylococcaceae</taxon>
        <taxon>Methylomonas</taxon>
    </lineage>
</organism>
<dbReference type="RefSeq" id="WP_215582738.1">
    <property type="nucleotide sequence ID" value="NZ_CP073754.1"/>
</dbReference>
<keyword evidence="5" id="KW-0520">NAD</keyword>
<dbReference type="AlphaFoldDB" id="A0A975RAC1"/>
<dbReference type="PANTHER" id="PTHR43706">
    <property type="entry name" value="NADH DEHYDROGENASE"/>
    <property type="match status" value="1"/>
</dbReference>
<protein>
    <submittedName>
        <fullName evidence="8">NAD(P)/FAD-dependent oxidoreductase</fullName>
    </submittedName>
</protein>
<evidence type="ECO:0000256" key="1">
    <source>
        <dbReference type="ARBA" id="ARBA00005272"/>
    </source>
</evidence>
<dbReference type="Pfam" id="PF07992">
    <property type="entry name" value="Pyr_redox_2"/>
    <property type="match status" value="1"/>
</dbReference>
<evidence type="ECO:0000256" key="3">
    <source>
        <dbReference type="ARBA" id="ARBA00022827"/>
    </source>
</evidence>
<dbReference type="PRINTS" id="PR00411">
    <property type="entry name" value="PNDRDTASEI"/>
</dbReference>
<keyword evidence="4" id="KW-0560">Oxidoreductase</keyword>
<dbReference type="Proteomes" id="UP000676649">
    <property type="component" value="Chromosome"/>
</dbReference>
<dbReference type="InterPro" id="IPR036188">
    <property type="entry name" value="FAD/NAD-bd_sf"/>
</dbReference>
<name>A0A975RAC1_9GAMM</name>
<dbReference type="GO" id="GO:0008137">
    <property type="term" value="F:NADH dehydrogenase (ubiquinone) activity"/>
    <property type="evidence" value="ECO:0007669"/>
    <property type="project" value="TreeGrafter"/>
</dbReference>
<dbReference type="SUPFAM" id="SSF51905">
    <property type="entry name" value="FAD/NAD(P)-binding domain"/>
    <property type="match status" value="1"/>
</dbReference>
<comment type="similarity">
    <text evidence="1">Belongs to the NADH dehydrogenase family.</text>
</comment>
<keyword evidence="6" id="KW-0812">Transmembrane</keyword>
<dbReference type="InterPro" id="IPR023753">
    <property type="entry name" value="FAD/NAD-binding_dom"/>
</dbReference>
<dbReference type="KEGG" id="mpad:KEF85_01070"/>
<sequence>MAENIYKILIVGGGAAGLELATYLGHKLGKAGLAEITLLDASSTHIWKPLLHEVASGTLAEAEEIEYLAQAHRNHFLFRLGRMEGLNRQEKEIYVSPTVNDQGVVLIPRRTFKYDVLVMATGSVSNTFGIKGVDQHCMFIDTTAQAFRFQKQLVETYYIKSYAGANSLKDKPLSIVIVGAGATGVELSAELHQVTRLLATYGLEDSDKVKITIIEAATQLLPALPPRLSLATQQQLVKLDISLKLGRRVIEVTENTVLTHDGEIFDADLKVWAAGIKAPDWMKNLDGLETNHINQLVVNQYLQTSDENVYAIGDCAACLWTGHKGNVPPRAQAAHQQAATVAKTILNRLKNKPPVTFVYQDYGSLVSLGKYSTVGSLMGSLMGTVSVGGFIAYMVYLSLYKMHQVAIHGYFRTAMLSLSNLFRRSTHAKIKMH</sequence>
<evidence type="ECO:0000256" key="5">
    <source>
        <dbReference type="ARBA" id="ARBA00023027"/>
    </source>
</evidence>
<proteinExistence type="inferred from homology"/>
<dbReference type="EMBL" id="CP073754">
    <property type="protein sequence ID" value="QWF71119.1"/>
    <property type="molecule type" value="Genomic_DNA"/>
</dbReference>